<dbReference type="InterPro" id="IPR036271">
    <property type="entry name" value="Tet_transcr_reg_TetR-rel_C_sf"/>
</dbReference>
<keyword evidence="1" id="KW-0805">Transcription regulation</keyword>
<evidence type="ECO:0000259" key="5">
    <source>
        <dbReference type="PROSITE" id="PS50977"/>
    </source>
</evidence>
<keyword evidence="7" id="KW-1185">Reference proteome</keyword>
<keyword evidence="2 4" id="KW-0238">DNA-binding</keyword>
<evidence type="ECO:0000256" key="1">
    <source>
        <dbReference type="ARBA" id="ARBA00023015"/>
    </source>
</evidence>
<proteinExistence type="predicted"/>
<dbReference type="PANTHER" id="PTHR30055:SF148">
    <property type="entry name" value="TETR-FAMILY TRANSCRIPTIONAL REGULATOR"/>
    <property type="match status" value="1"/>
</dbReference>
<accession>A0A7W9YK01</accession>
<dbReference type="InterPro" id="IPR050109">
    <property type="entry name" value="HTH-type_TetR-like_transc_reg"/>
</dbReference>
<gene>
    <name evidence="6" type="ORF">HNR23_002661</name>
</gene>
<dbReference type="Gene3D" id="1.10.357.10">
    <property type="entry name" value="Tetracycline Repressor, domain 2"/>
    <property type="match status" value="1"/>
</dbReference>
<evidence type="ECO:0000313" key="6">
    <source>
        <dbReference type="EMBL" id="MBB6172601.1"/>
    </source>
</evidence>
<feature type="DNA-binding region" description="H-T-H motif" evidence="4">
    <location>
        <begin position="39"/>
        <end position="58"/>
    </location>
</feature>
<evidence type="ECO:0000313" key="7">
    <source>
        <dbReference type="Proteomes" id="UP000546642"/>
    </source>
</evidence>
<sequence>MNTTATPSRGRPRSAEADDAILSAALDLLAERKDVGGISMEAIAARAGVGKATIYRRWPGKVELFTDAVTTLRSPLPRLGTGSARDDLVKIVAQICDEMDSPLQRAISTLMMSESHPEIGTRIKRQVVAPRHEAVFRTLERGIERGELDPGLHPDTVLYLLVGGALSYVRNATDVSPQRCAELLVDTVCLGIDRQDGADDRVGS</sequence>
<dbReference type="InterPro" id="IPR009057">
    <property type="entry name" value="Homeodomain-like_sf"/>
</dbReference>
<dbReference type="InterPro" id="IPR001647">
    <property type="entry name" value="HTH_TetR"/>
</dbReference>
<dbReference type="EMBL" id="JACHDS010000001">
    <property type="protein sequence ID" value="MBB6172601.1"/>
    <property type="molecule type" value="Genomic_DNA"/>
</dbReference>
<dbReference type="AlphaFoldDB" id="A0A7W9YK01"/>
<keyword evidence="3" id="KW-0804">Transcription</keyword>
<organism evidence="6 7">
    <name type="scientific">Nocardiopsis mwathae</name>
    <dbReference type="NCBI Taxonomy" id="1472723"/>
    <lineage>
        <taxon>Bacteria</taxon>
        <taxon>Bacillati</taxon>
        <taxon>Actinomycetota</taxon>
        <taxon>Actinomycetes</taxon>
        <taxon>Streptosporangiales</taxon>
        <taxon>Nocardiopsidaceae</taxon>
        <taxon>Nocardiopsis</taxon>
    </lineage>
</organism>
<dbReference type="GO" id="GO:0000976">
    <property type="term" value="F:transcription cis-regulatory region binding"/>
    <property type="evidence" value="ECO:0007669"/>
    <property type="project" value="TreeGrafter"/>
</dbReference>
<dbReference type="GO" id="GO:0003700">
    <property type="term" value="F:DNA-binding transcription factor activity"/>
    <property type="evidence" value="ECO:0007669"/>
    <property type="project" value="TreeGrafter"/>
</dbReference>
<dbReference type="SUPFAM" id="SSF46689">
    <property type="entry name" value="Homeodomain-like"/>
    <property type="match status" value="1"/>
</dbReference>
<dbReference type="Pfam" id="PF00440">
    <property type="entry name" value="TetR_N"/>
    <property type="match status" value="1"/>
</dbReference>
<comment type="caution">
    <text evidence="6">The sequence shown here is derived from an EMBL/GenBank/DDBJ whole genome shotgun (WGS) entry which is preliminary data.</text>
</comment>
<dbReference type="Proteomes" id="UP000546642">
    <property type="component" value="Unassembled WGS sequence"/>
</dbReference>
<dbReference type="Pfam" id="PF16859">
    <property type="entry name" value="TetR_C_11"/>
    <property type="match status" value="1"/>
</dbReference>
<feature type="domain" description="HTH tetR-type" evidence="5">
    <location>
        <begin position="15"/>
        <end position="76"/>
    </location>
</feature>
<evidence type="ECO:0000256" key="2">
    <source>
        <dbReference type="ARBA" id="ARBA00023125"/>
    </source>
</evidence>
<dbReference type="RefSeq" id="WP_184075883.1">
    <property type="nucleotide sequence ID" value="NZ_JACHDS010000001.1"/>
</dbReference>
<reference evidence="6 7" key="1">
    <citation type="submission" date="2020-08" db="EMBL/GenBank/DDBJ databases">
        <title>Sequencing the genomes of 1000 actinobacteria strains.</title>
        <authorList>
            <person name="Klenk H.-P."/>
        </authorList>
    </citation>
    <scope>NUCLEOTIDE SEQUENCE [LARGE SCALE GENOMIC DNA]</scope>
    <source>
        <strain evidence="6 7">DSM 46659</strain>
    </source>
</reference>
<dbReference type="PANTHER" id="PTHR30055">
    <property type="entry name" value="HTH-TYPE TRANSCRIPTIONAL REGULATOR RUTR"/>
    <property type="match status" value="1"/>
</dbReference>
<dbReference type="Gene3D" id="1.10.10.60">
    <property type="entry name" value="Homeodomain-like"/>
    <property type="match status" value="1"/>
</dbReference>
<dbReference type="InterPro" id="IPR011075">
    <property type="entry name" value="TetR_C"/>
</dbReference>
<evidence type="ECO:0000256" key="4">
    <source>
        <dbReference type="PROSITE-ProRule" id="PRU00335"/>
    </source>
</evidence>
<name>A0A7W9YK01_9ACTN</name>
<evidence type="ECO:0000256" key="3">
    <source>
        <dbReference type="ARBA" id="ARBA00023163"/>
    </source>
</evidence>
<dbReference type="PROSITE" id="PS50977">
    <property type="entry name" value="HTH_TETR_2"/>
    <property type="match status" value="1"/>
</dbReference>
<dbReference type="SUPFAM" id="SSF48498">
    <property type="entry name" value="Tetracyclin repressor-like, C-terminal domain"/>
    <property type="match status" value="1"/>
</dbReference>
<protein>
    <submittedName>
        <fullName evidence="6">AcrR family transcriptional regulator</fullName>
    </submittedName>
</protein>